<accession>A0A0T7FI73</accession>
<dbReference type="RefSeq" id="WP_046666659.1">
    <property type="nucleotide sequence ID" value="NZ_CCRH01000006.1"/>
</dbReference>
<reference evidence="2 3" key="1">
    <citation type="submission" date="2014-08" db="EMBL/GenBank/DDBJ databases">
        <authorList>
            <person name="Chen Y.-H."/>
        </authorList>
    </citation>
    <scope>NUCLEOTIDE SEQUENCE [LARGE SCALE GENOMIC DNA]</scope>
</reference>
<proteinExistence type="predicted"/>
<dbReference type="OrthoDB" id="8293787at2"/>
<evidence type="ECO:0000256" key="1">
    <source>
        <dbReference type="SAM" id="MobiDB-lite"/>
    </source>
</evidence>
<evidence type="ECO:0000313" key="2">
    <source>
        <dbReference type="EMBL" id="CDZ34727.1"/>
    </source>
</evidence>
<evidence type="ECO:0000313" key="3">
    <source>
        <dbReference type="Proteomes" id="UP000046176"/>
    </source>
</evidence>
<dbReference type="Proteomes" id="UP000046176">
    <property type="component" value="Unassembled WGS sequence"/>
</dbReference>
<feature type="compositionally biased region" description="Basic and acidic residues" evidence="1">
    <location>
        <begin position="50"/>
        <end position="59"/>
    </location>
</feature>
<gene>
    <name evidence="2" type="ORF">NGAL_HAMBI1145_24790</name>
</gene>
<protein>
    <submittedName>
        <fullName evidence="2">Uncharacterized protein</fullName>
    </submittedName>
</protein>
<name>A0A0T7FI73_NEOGA</name>
<dbReference type="EMBL" id="CCRH01000006">
    <property type="protein sequence ID" value="CDZ34727.1"/>
    <property type="molecule type" value="Genomic_DNA"/>
</dbReference>
<feature type="compositionally biased region" description="Basic and acidic residues" evidence="1">
    <location>
        <begin position="29"/>
        <end position="40"/>
    </location>
</feature>
<feature type="region of interest" description="Disordered" evidence="1">
    <location>
        <begin position="1"/>
        <end position="59"/>
    </location>
</feature>
<feature type="compositionally biased region" description="Basic and acidic residues" evidence="1">
    <location>
        <begin position="1"/>
        <end position="18"/>
    </location>
</feature>
<dbReference type="AlphaFoldDB" id="A0A0T7FI73"/>
<sequence>MAEDRTAQETVEHAEKRMKTAQQPPAGPHAKEHLIDRDKTPGAGSLPEPNAKEVDAGSD</sequence>
<organism evidence="2 3">
    <name type="scientific">Neorhizobium galegae bv. officinalis</name>
    <dbReference type="NCBI Taxonomy" id="323656"/>
    <lineage>
        <taxon>Bacteria</taxon>
        <taxon>Pseudomonadati</taxon>
        <taxon>Pseudomonadota</taxon>
        <taxon>Alphaproteobacteria</taxon>
        <taxon>Hyphomicrobiales</taxon>
        <taxon>Rhizobiaceae</taxon>
        <taxon>Rhizobium/Agrobacterium group</taxon>
        <taxon>Neorhizobium</taxon>
    </lineage>
</organism>